<evidence type="ECO:0000313" key="1">
    <source>
        <dbReference type="EMBL" id="KAG0454049.1"/>
    </source>
</evidence>
<name>A0A835PLS3_VANPL</name>
<gene>
    <name evidence="1" type="ORF">HPP92_025353</name>
</gene>
<sequence>MARADDNHAPPVSAFPKVPLSFKRIHCMSSPDKEFYCWANVAAFNLTDNIIGCNASLSEDKACSLAMRLMFQILNWNFIQSSDTPSLSKFESSQYSPGIRHGATLLKKFERTLVQDFAIFLQSSNGDESSVSAEGKMLPNYSPALWSSQKRKFYLCGFVVTVAAETAYGEDDHAEYLLAAVSKDGEASLIRSSLLEANDEGKSVHLFNKLDAPLANEAFEEMTRFFAHVEPHGCLSHIVSRKL</sequence>
<reference evidence="1 2" key="1">
    <citation type="journal article" date="2020" name="Nat. Food">
        <title>A phased Vanilla planifolia genome enables genetic improvement of flavour and production.</title>
        <authorList>
            <person name="Hasing T."/>
            <person name="Tang H."/>
            <person name="Brym M."/>
            <person name="Khazi F."/>
            <person name="Huang T."/>
            <person name="Chambers A.H."/>
        </authorList>
    </citation>
    <scope>NUCLEOTIDE SEQUENCE [LARGE SCALE GENOMIC DNA]</scope>
    <source>
        <tissue evidence="1">Leaf</tissue>
    </source>
</reference>
<dbReference type="AlphaFoldDB" id="A0A835PLS3"/>
<dbReference type="OrthoDB" id="5548448at2759"/>
<organism evidence="1 2">
    <name type="scientific">Vanilla planifolia</name>
    <name type="common">Vanilla</name>
    <dbReference type="NCBI Taxonomy" id="51239"/>
    <lineage>
        <taxon>Eukaryota</taxon>
        <taxon>Viridiplantae</taxon>
        <taxon>Streptophyta</taxon>
        <taxon>Embryophyta</taxon>
        <taxon>Tracheophyta</taxon>
        <taxon>Spermatophyta</taxon>
        <taxon>Magnoliopsida</taxon>
        <taxon>Liliopsida</taxon>
        <taxon>Asparagales</taxon>
        <taxon>Orchidaceae</taxon>
        <taxon>Vanilloideae</taxon>
        <taxon>Vanilleae</taxon>
        <taxon>Vanilla</taxon>
    </lineage>
</organism>
<comment type="caution">
    <text evidence="1">The sequence shown here is derived from an EMBL/GenBank/DDBJ whole genome shotgun (WGS) entry which is preliminary data.</text>
</comment>
<accession>A0A835PLS3</accession>
<dbReference type="Proteomes" id="UP000639772">
    <property type="component" value="Unassembled WGS sequence"/>
</dbReference>
<evidence type="ECO:0000313" key="2">
    <source>
        <dbReference type="Proteomes" id="UP000639772"/>
    </source>
</evidence>
<proteinExistence type="predicted"/>
<protein>
    <submittedName>
        <fullName evidence="1">Uncharacterized protein</fullName>
    </submittedName>
</protein>
<dbReference type="EMBL" id="JADCNM010000014">
    <property type="protein sequence ID" value="KAG0454049.1"/>
    <property type="molecule type" value="Genomic_DNA"/>
</dbReference>